<organism evidence="2 4">
    <name type="scientific">Kerstersia gyiorum</name>
    <dbReference type="NCBI Taxonomy" id="206506"/>
    <lineage>
        <taxon>Bacteria</taxon>
        <taxon>Pseudomonadati</taxon>
        <taxon>Pseudomonadota</taxon>
        <taxon>Betaproteobacteria</taxon>
        <taxon>Burkholderiales</taxon>
        <taxon>Alcaligenaceae</taxon>
        <taxon>Kerstersia</taxon>
    </lineage>
</organism>
<sequence>MSSFDLQKVIRSSLICGVVAALCWTVADMLLVGFVPRPQAYPLFSQQLAGQLDSEMAILMLDGSPQRLMWGIYLATFSVVLYMLACFALYRLLPPGNLSRLTVLLLLAGYAWSPLGHAAFGFVGLQAQSMLHGAAEAWAAQVQAFNQFQHLLTVHWVGSVAASTLGWLLVMGRVMTGRTRLPRWTAIFNPVVVAIVLAGVTLQFPGNLLAALIGSASLNLAQLVFFGSALVLLSGGRPKV</sequence>
<dbReference type="RefSeq" id="WP_068369215.1">
    <property type="nucleotide sequence ID" value="NZ_CBCSEB010000001.1"/>
</dbReference>
<evidence type="ECO:0000313" key="5">
    <source>
        <dbReference type="Proteomes" id="UP000292039"/>
    </source>
</evidence>
<proteinExistence type="predicted"/>
<gene>
    <name evidence="2" type="ORF">AAV32_04180</name>
    <name evidence="3" type="ORF">EV679_1769</name>
</gene>
<evidence type="ECO:0000313" key="3">
    <source>
        <dbReference type="EMBL" id="RZS70363.1"/>
    </source>
</evidence>
<dbReference type="PATRIC" id="fig|206506.3.peg.907"/>
<feature type="transmembrane region" description="Helical" evidence="1">
    <location>
        <begin position="208"/>
        <end position="233"/>
    </location>
</feature>
<keyword evidence="4" id="KW-1185">Reference proteome</keyword>
<feature type="transmembrane region" description="Helical" evidence="1">
    <location>
        <begin position="70"/>
        <end position="90"/>
    </location>
</feature>
<feature type="transmembrane region" description="Helical" evidence="1">
    <location>
        <begin position="102"/>
        <end position="123"/>
    </location>
</feature>
<dbReference type="Proteomes" id="UP000292039">
    <property type="component" value="Unassembled WGS sequence"/>
</dbReference>
<feature type="transmembrane region" description="Helical" evidence="1">
    <location>
        <begin position="184"/>
        <end position="202"/>
    </location>
</feature>
<protein>
    <recommendedName>
        <fullName evidence="6">DUF4386 domain-containing protein</fullName>
    </recommendedName>
</protein>
<dbReference type="Proteomes" id="UP000078084">
    <property type="component" value="Unassembled WGS sequence"/>
</dbReference>
<reference evidence="2 4" key="1">
    <citation type="submission" date="2015-04" db="EMBL/GenBank/DDBJ databases">
        <title>Genome sequence of Kerstersia gyiorum CG1.</title>
        <authorList>
            <person name="Greninger A.L."/>
            <person name="Kozyreva V."/>
            <person name="Chaturvedi V."/>
        </authorList>
    </citation>
    <scope>NUCLEOTIDE SEQUENCE [LARGE SCALE GENOMIC DNA]</scope>
    <source>
        <strain evidence="2 4">CG1</strain>
    </source>
</reference>
<evidence type="ECO:0000313" key="2">
    <source>
        <dbReference type="EMBL" id="KKO72699.1"/>
    </source>
</evidence>
<evidence type="ECO:0000313" key="4">
    <source>
        <dbReference type="Proteomes" id="UP000078084"/>
    </source>
</evidence>
<feature type="transmembrane region" description="Helical" evidence="1">
    <location>
        <begin position="154"/>
        <end position="172"/>
    </location>
</feature>
<name>A0A171KUY2_9BURK</name>
<dbReference type="EMBL" id="SGWZ01000002">
    <property type="protein sequence ID" value="RZS70363.1"/>
    <property type="molecule type" value="Genomic_DNA"/>
</dbReference>
<accession>A0A171KUY2</accession>
<keyword evidence="1" id="KW-0812">Transmembrane</keyword>
<feature type="transmembrane region" description="Helical" evidence="1">
    <location>
        <begin position="12"/>
        <end position="35"/>
    </location>
</feature>
<comment type="caution">
    <text evidence="2">The sequence shown here is derived from an EMBL/GenBank/DDBJ whole genome shotgun (WGS) entry which is preliminary data.</text>
</comment>
<dbReference type="Pfam" id="PF20599">
    <property type="entry name" value="DUF6796"/>
    <property type="match status" value="1"/>
</dbReference>
<dbReference type="InterPro" id="IPR046475">
    <property type="entry name" value="DUF6796"/>
</dbReference>
<dbReference type="AlphaFoldDB" id="A0A171KUY2"/>
<evidence type="ECO:0008006" key="6">
    <source>
        <dbReference type="Google" id="ProtNLM"/>
    </source>
</evidence>
<dbReference type="OrthoDB" id="2234586at2"/>
<reference evidence="3 5" key="2">
    <citation type="submission" date="2019-02" db="EMBL/GenBank/DDBJ databases">
        <title>Genomic Encyclopedia of Type Strains, Phase IV (KMG-IV): sequencing the most valuable type-strain genomes for metagenomic binning, comparative biology and taxonomic classification.</title>
        <authorList>
            <person name="Goeker M."/>
        </authorList>
    </citation>
    <scope>NUCLEOTIDE SEQUENCE [LARGE SCALE GENOMIC DNA]</scope>
    <source>
        <strain evidence="3 5">DSM 16618</strain>
    </source>
</reference>
<keyword evidence="1" id="KW-0472">Membrane</keyword>
<evidence type="ECO:0000256" key="1">
    <source>
        <dbReference type="SAM" id="Phobius"/>
    </source>
</evidence>
<dbReference type="EMBL" id="LBNE01000002">
    <property type="protein sequence ID" value="KKO72699.1"/>
    <property type="molecule type" value="Genomic_DNA"/>
</dbReference>
<keyword evidence="1" id="KW-1133">Transmembrane helix</keyword>